<reference evidence="3 4" key="1">
    <citation type="submission" date="2024-06" db="EMBL/GenBank/DDBJ databases">
        <title>The Natural Products Discovery Center: Release of the First 8490 Sequenced Strains for Exploring Actinobacteria Biosynthetic Diversity.</title>
        <authorList>
            <person name="Kalkreuter E."/>
            <person name="Kautsar S.A."/>
            <person name="Yang D."/>
            <person name="Bader C.D."/>
            <person name="Teijaro C.N."/>
            <person name="Fluegel L."/>
            <person name="Davis C.M."/>
            <person name="Simpson J.R."/>
            <person name="Lauterbach L."/>
            <person name="Steele A.D."/>
            <person name="Gui C."/>
            <person name="Meng S."/>
            <person name="Li G."/>
            <person name="Viehrig K."/>
            <person name="Ye F."/>
            <person name="Su P."/>
            <person name="Kiefer A.F."/>
            <person name="Nichols A."/>
            <person name="Cepeda A.J."/>
            <person name="Yan W."/>
            <person name="Fan B."/>
            <person name="Jiang Y."/>
            <person name="Adhikari A."/>
            <person name="Zheng C.-J."/>
            <person name="Schuster L."/>
            <person name="Cowan T.M."/>
            <person name="Smanski M.J."/>
            <person name="Chevrette M.G."/>
            <person name="De Carvalho L.P.S."/>
            <person name="Shen B."/>
        </authorList>
    </citation>
    <scope>NUCLEOTIDE SEQUENCE [LARGE SCALE GENOMIC DNA]</scope>
    <source>
        <strain evidence="3 4">NPDC000632</strain>
    </source>
</reference>
<name>A0ABV1V9A1_9ACTN</name>
<gene>
    <name evidence="3" type="ORF">ABT322_04575</name>
</gene>
<dbReference type="PANTHER" id="PTHR35201:SF4">
    <property type="entry name" value="BETA-PINACENE SYNTHASE-RELATED"/>
    <property type="match status" value="1"/>
</dbReference>
<dbReference type="EC" id="4.2.3.-" evidence="2"/>
<keyword evidence="2" id="KW-0460">Magnesium</keyword>
<evidence type="ECO:0000256" key="1">
    <source>
        <dbReference type="ARBA" id="ARBA00023239"/>
    </source>
</evidence>
<protein>
    <recommendedName>
        <fullName evidence="2">Terpene synthase</fullName>
        <ecNumber evidence="2">4.2.3.-</ecNumber>
    </recommendedName>
</protein>
<dbReference type="InterPro" id="IPR008949">
    <property type="entry name" value="Isoprenoid_synthase_dom_sf"/>
</dbReference>
<dbReference type="InterPro" id="IPR034686">
    <property type="entry name" value="Terpene_cyclase-like_2"/>
</dbReference>
<comment type="caution">
    <text evidence="3">The sequence shown here is derived from an EMBL/GenBank/DDBJ whole genome shotgun (WGS) entry which is preliminary data.</text>
</comment>
<keyword evidence="1 2" id="KW-0456">Lyase</keyword>
<dbReference type="Proteomes" id="UP001490330">
    <property type="component" value="Unassembled WGS sequence"/>
</dbReference>
<comment type="similarity">
    <text evidence="2">Belongs to the terpene synthase family.</text>
</comment>
<dbReference type="Pfam" id="PF19086">
    <property type="entry name" value="Terpene_syn_C_2"/>
    <property type="match status" value="1"/>
</dbReference>
<dbReference type="SUPFAM" id="SSF48576">
    <property type="entry name" value="Terpenoid synthases"/>
    <property type="match status" value="1"/>
</dbReference>
<comment type="cofactor">
    <cofactor evidence="2">
        <name>Mg(2+)</name>
        <dbReference type="ChEBI" id="CHEBI:18420"/>
    </cofactor>
</comment>
<organism evidence="3 4">
    <name type="scientific">Streptomyces flaveolus</name>
    <dbReference type="NCBI Taxonomy" id="67297"/>
    <lineage>
        <taxon>Bacteria</taxon>
        <taxon>Bacillati</taxon>
        <taxon>Actinomycetota</taxon>
        <taxon>Actinomycetes</taxon>
        <taxon>Kitasatosporales</taxon>
        <taxon>Streptomycetaceae</taxon>
        <taxon>Streptomyces</taxon>
    </lineage>
</organism>
<evidence type="ECO:0000256" key="2">
    <source>
        <dbReference type="RuleBase" id="RU366034"/>
    </source>
</evidence>
<sequence length="363" mass="41387">MSTIPKPFSDGTEIYLPEFPYLLPACSHPRTDDIRAESDAWVKEAMGFAMTDPREMELLLEETASLWTCLVLPTAREDRLRHLCKYTEYLSVFDNAMVDRAKIGKDPAAAQETFRRVAGILDDQADGADFAWGSVLHGLWKDMRADMPPAVWDRFMGEVRRFLAGCVHEITSRSEDRVFDYETYIEVRKDSVGMGMYFVLGEYGLGIDLTEDLRRHRELREIVDTALVHIMLTNDMFSFRAEAMMDDYVNALSVLRLSEGLGLQEAVDRLFGLVDGKRAEFMAARAAIEAGELGRREDIRAYLDALWHMMAGNLQWSYLTSRYNGPGHRWNGVRSGVLTLHRDRTVFSDRAYCSLPRAEEVPA</sequence>
<evidence type="ECO:0000313" key="4">
    <source>
        <dbReference type="Proteomes" id="UP001490330"/>
    </source>
</evidence>
<proteinExistence type="inferred from homology"/>
<evidence type="ECO:0000313" key="3">
    <source>
        <dbReference type="EMBL" id="MER6903057.1"/>
    </source>
</evidence>
<keyword evidence="2" id="KW-0479">Metal-binding</keyword>
<dbReference type="Gene3D" id="1.10.600.10">
    <property type="entry name" value="Farnesyl Diphosphate Synthase"/>
    <property type="match status" value="1"/>
</dbReference>
<dbReference type="RefSeq" id="WP_350725631.1">
    <property type="nucleotide sequence ID" value="NZ_JBEPCO010000074.1"/>
</dbReference>
<dbReference type="SFLD" id="SFLDG01020">
    <property type="entry name" value="Terpene_Cyclase_Like_2"/>
    <property type="match status" value="1"/>
</dbReference>
<dbReference type="SFLD" id="SFLDS00005">
    <property type="entry name" value="Isoprenoid_Synthase_Type_I"/>
    <property type="match status" value="1"/>
</dbReference>
<dbReference type="EMBL" id="JBEPCV010000002">
    <property type="protein sequence ID" value="MER6903057.1"/>
    <property type="molecule type" value="Genomic_DNA"/>
</dbReference>
<accession>A0ABV1V9A1</accession>
<dbReference type="PANTHER" id="PTHR35201">
    <property type="entry name" value="TERPENE SYNTHASE"/>
    <property type="match status" value="1"/>
</dbReference>
<keyword evidence="4" id="KW-1185">Reference proteome</keyword>